<comment type="caution">
    <text evidence="1">The sequence shown here is derived from an EMBL/GenBank/DDBJ whole genome shotgun (WGS) entry which is preliminary data.</text>
</comment>
<dbReference type="Proteomes" id="UP000634667">
    <property type="component" value="Unassembled WGS sequence"/>
</dbReference>
<gene>
    <name evidence="1" type="ORF">GCM10008111_08050</name>
</gene>
<accession>A0ABQ2WIR7</accession>
<organism evidence="1 2">
    <name type="scientific">Alishewanella tabrizica</name>
    <dbReference type="NCBI Taxonomy" id="671278"/>
    <lineage>
        <taxon>Bacteria</taxon>
        <taxon>Pseudomonadati</taxon>
        <taxon>Pseudomonadota</taxon>
        <taxon>Gammaproteobacteria</taxon>
        <taxon>Alteromonadales</taxon>
        <taxon>Alteromonadaceae</taxon>
        <taxon>Alishewanella</taxon>
    </lineage>
</organism>
<evidence type="ECO:0000313" key="2">
    <source>
        <dbReference type="Proteomes" id="UP000634667"/>
    </source>
</evidence>
<evidence type="ECO:0000313" key="1">
    <source>
        <dbReference type="EMBL" id="GGW54223.1"/>
    </source>
</evidence>
<sequence length="80" mass="8958">MARIIGRFRNGAIVIIRISLKPTPTAQKATETHILTTKAHAYSSIKAILWLNTIINKSLLPYVVPYTVDIPLARVKPYQS</sequence>
<keyword evidence="2" id="KW-1185">Reference proteome</keyword>
<name>A0ABQ2WIR7_9ALTE</name>
<protein>
    <submittedName>
        <fullName evidence="1">Uncharacterized protein</fullName>
    </submittedName>
</protein>
<dbReference type="EMBL" id="BMYR01000002">
    <property type="protein sequence ID" value="GGW54223.1"/>
    <property type="molecule type" value="Genomic_DNA"/>
</dbReference>
<reference evidence="2" key="1">
    <citation type="journal article" date="2019" name="Int. J. Syst. Evol. Microbiol.">
        <title>The Global Catalogue of Microorganisms (GCM) 10K type strain sequencing project: providing services to taxonomists for standard genome sequencing and annotation.</title>
        <authorList>
            <consortium name="The Broad Institute Genomics Platform"/>
            <consortium name="The Broad Institute Genome Sequencing Center for Infectious Disease"/>
            <person name="Wu L."/>
            <person name="Ma J."/>
        </authorList>
    </citation>
    <scope>NUCLEOTIDE SEQUENCE [LARGE SCALE GENOMIC DNA]</scope>
    <source>
        <strain evidence="2">KCTC 23723</strain>
    </source>
</reference>
<proteinExistence type="predicted"/>